<dbReference type="Proteomes" id="UP001162060">
    <property type="component" value="Unassembled WGS sequence"/>
</dbReference>
<organism evidence="1 2">
    <name type="scientific">Peronospora matthiolae</name>
    <dbReference type="NCBI Taxonomy" id="2874970"/>
    <lineage>
        <taxon>Eukaryota</taxon>
        <taxon>Sar</taxon>
        <taxon>Stramenopiles</taxon>
        <taxon>Oomycota</taxon>
        <taxon>Peronosporomycetes</taxon>
        <taxon>Peronosporales</taxon>
        <taxon>Peronosporaceae</taxon>
        <taxon>Peronospora</taxon>
    </lineage>
</organism>
<accession>A0AAV1UTA2</accession>
<sequence length="110" mass="12929">MNEGFSRSILHHECASKKVRRQRHDICIYRIRHNYLYLLSFSGIGYNEEHLTEAFLVLHVRTSALLRRHVETAGLWSDGNAKNRYRSSGLPPNAYQSFYLQRVVSNEETF</sequence>
<reference evidence="1" key="1">
    <citation type="submission" date="2024-01" db="EMBL/GenBank/DDBJ databases">
        <authorList>
            <person name="Webb A."/>
        </authorList>
    </citation>
    <scope>NUCLEOTIDE SEQUENCE</scope>
    <source>
        <strain evidence="1">Pm1</strain>
    </source>
</reference>
<gene>
    <name evidence="1" type="ORF">PM001_LOCUS22113</name>
</gene>
<proteinExistence type="predicted"/>
<protein>
    <submittedName>
        <fullName evidence="1">Uncharacterized protein</fullName>
    </submittedName>
</protein>
<comment type="caution">
    <text evidence="1">The sequence shown here is derived from an EMBL/GenBank/DDBJ whole genome shotgun (WGS) entry which is preliminary data.</text>
</comment>
<dbReference type="AlphaFoldDB" id="A0AAV1UTA2"/>
<dbReference type="EMBL" id="CAKLBY020000226">
    <property type="protein sequence ID" value="CAK7936963.1"/>
    <property type="molecule type" value="Genomic_DNA"/>
</dbReference>
<name>A0AAV1UTA2_9STRA</name>
<evidence type="ECO:0000313" key="2">
    <source>
        <dbReference type="Proteomes" id="UP001162060"/>
    </source>
</evidence>
<evidence type="ECO:0000313" key="1">
    <source>
        <dbReference type="EMBL" id="CAK7936963.1"/>
    </source>
</evidence>